<reference evidence="1 2" key="1">
    <citation type="submission" date="2017-05" db="EMBL/GenBank/DDBJ databases">
        <title>Virgibacillus sp. AK90 isolated from a saltern of Kakinada, India.</title>
        <authorList>
            <person name="Gupta V."/>
            <person name="Sidhu C."/>
            <person name="Korpole S."/>
            <person name="Pinnaka A.K."/>
        </authorList>
    </citation>
    <scope>NUCLEOTIDE SEQUENCE [LARGE SCALE GENOMIC DNA]</scope>
    <source>
        <strain evidence="1 2">AK90</strain>
    </source>
</reference>
<accession>A0A3E0WT96</accession>
<gene>
    <name evidence="1" type="ORF">CAI16_05220</name>
</gene>
<dbReference type="Proteomes" id="UP000256488">
    <property type="component" value="Unassembled WGS sequence"/>
</dbReference>
<comment type="caution">
    <text evidence="1">The sequence shown here is derived from an EMBL/GenBank/DDBJ whole genome shotgun (WGS) entry which is preliminary data.</text>
</comment>
<dbReference type="AlphaFoldDB" id="A0A3E0WT96"/>
<protein>
    <submittedName>
        <fullName evidence="1">Uncharacterized protein</fullName>
    </submittedName>
</protein>
<proteinExistence type="predicted"/>
<sequence>MNPYNLMIRLGRKIENPSFNPRDYPEEILELIELISLLMEGEKVSDFFTLFPPVKNYEDDGTWDYHSTLKEIENIGTHFTRDSFIELLMTHCYENDYVGNLGLAFMVCTSELYKRKTGKSAMEEFFNQNGMHVYEERNGEILPKLYAVK</sequence>
<organism evidence="1 2">
    <name type="scientific">Virgibacillus dokdonensis</name>
    <dbReference type="NCBI Taxonomy" id="302167"/>
    <lineage>
        <taxon>Bacteria</taxon>
        <taxon>Bacillati</taxon>
        <taxon>Bacillota</taxon>
        <taxon>Bacilli</taxon>
        <taxon>Bacillales</taxon>
        <taxon>Bacillaceae</taxon>
        <taxon>Virgibacillus</taxon>
    </lineage>
</organism>
<name>A0A3E0WT96_9BACI</name>
<evidence type="ECO:0000313" key="1">
    <source>
        <dbReference type="EMBL" id="RFA36194.1"/>
    </source>
</evidence>
<dbReference type="EMBL" id="NFZX01000007">
    <property type="protein sequence ID" value="RFA36194.1"/>
    <property type="molecule type" value="Genomic_DNA"/>
</dbReference>
<dbReference type="RefSeq" id="WP_116277546.1">
    <property type="nucleotide sequence ID" value="NZ_NFZX01000007.1"/>
</dbReference>
<evidence type="ECO:0000313" key="2">
    <source>
        <dbReference type="Proteomes" id="UP000256488"/>
    </source>
</evidence>